<dbReference type="GO" id="GO:0016301">
    <property type="term" value="F:kinase activity"/>
    <property type="evidence" value="ECO:0007669"/>
    <property type="project" value="UniProtKB-KW"/>
</dbReference>
<evidence type="ECO:0000313" key="7">
    <source>
        <dbReference type="Proteomes" id="UP000014629"/>
    </source>
</evidence>
<evidence type="ECO:0000256" key="2">
    <source>
        <dbReference type="ARBA" id="ARBA00022777"/>
    </source>
</evidence>
<evidence type="ECO:0000256" key="1">
    <source>
        <dbReference type="ARBA" id="ARBA00022679"/>
    </source>
</evidence>
<dbReference type="EMBL" id="AOPZ01000222">
    <property type="protein sequence ID" value="EPH42550.1"/>
    <property type="molecule type" value="Genomic_DNA"/>
</dbReference>
<dbReference type="OrthoDB" id="3683444at2"/>
<name>S3ZVX3_9ACTN</name>
<evidence type="ECO:0000256" key="3">
    <source>
        <dbReference type="ARBA" id="ARBA00023015"/>
    </source>
</evidence>
<feature type="domain" description="ANTAR" evidence="5">
    <location>
        <begin position="183"/>
        <end position="244"/>
    </location>
</feature>
<dbReference type="InterPro" id="IPR029016">
    <property type="entry name" value="GAF-like_dom_sf"/>
</dbReference>
<dbReference type="Gene3D" id="1.10.10.10">
    <property type="entry name" value="Winged helix-like DNA-binding domain superfamily/Winged helix DNA-binding domain"/>
    <property type="match status" value="1"/>
</dbReference>
<evidence type="ECO:0000313" key="6">
    <source>
        <dbReference type="EMBL" id="EPH42550.1"/>
    </source>
</evidence>
<dbReference type="InterPro" id="IPR036388">
    <property type="entry name" value="WH-like_DNA-bd_sf"/>
</dbReference>
<dbReference type="Pfam" id="PF03861">
    <property type="entry name" value="ANTAR"/>
    <property type="match status" value="1"/>
</dbReference>
<dbReference type="PROSITE" id="PS50921">
    <property type="entry name" value="ANTAR"/>
    <property type="match status" value="1"/>
</dbReference>
<dbReference type="Proteomes" id="UP000014629">
    <property type="component" value="Unassembled WGS sequence"/>
</dbReference>
<dbReference type="RefSeq" id="WP_016642513.1">
    <property type="nucleotide sequence ID" value="NZ_AOPZ01000222.1"/>
</dbReference>
<dbReference type="SMART" id="SM01012">
    <property type="entry name" value="ANTAR"/>
    <property type="match status" value="1"/>
</dbReference>
<dbReference type="InterPro" id="IPR005561">
    <property type="entry name" value="ANTAR"/>
</dbReference>
<dbReference type="PATRIC" id="fig|1286094.4.peg.4336"/>
<dbReference type="InterPro" id="IPR003018">
    <property type="entry name" value="GAF"/>
</dbReference>
<keyword evidence="7" id="KW-1185">Reference proteome</keyword>
<reference evidence="6 7" key="1">
    <citation type="submission" date="2013-02" db="EMBL/GenBank/DDBJ databases">
        <title>Draft Genome Sequence of Streptomyces aurantiacus, Which Produces Setomimycin.</title>
        <authorList>
            <person name="Gruening B.A."/>
            <person name="Praeg A."/>
            <person name="Erxleben A."/>
            <person name="Guenther S."/>
            <person name="Mueller M."/>
        </authorList>
    </citation>
    <scope>NUCLEOTIDE SEQUENCE [LARGE SCALE GENOMIC DNA]</scope>
    <source>
        <strain evidence="6 7">JA 4570</strain>
    </source>
</reference>
<dbReference type="SMART" id="SM00065">
    <property type="entry name" value="GAF"/>
    <property type="match status" value="1"/>
</dbReference>
<gene>
    <name evidence="6" type="ORF">STRAU_4387</name>
</gene>
<dbReference type="GO" id="GO:0003723">
    <property type="term" value="F:RNA binding"/>
    <property type="evidence" value="ECO:0007669"/>
    <property type="project" value="InterPro"/>
</dbReference>
<keyword evidence="2" id="KW-0418">Kinase</keyword>
<accession>S3ZVX3</accession>
<proteinExistence type="predicted"/>
<evidence type="ECO:0000256" key="4">
    <source>
        <dbReference type="ARBA" id="ARBA00023163"/>
    </source>
</evidence>
<dbReference type="Pfam" id="PF13185">
    <property type="entry name" value="GAF_2"/>
    <property type="match status" value="1"/>
</dbReference>
<keyword evidence="3" id="KW-0805">Transcription regulation</keyword>
<protein>
    <recommendedName>
        <fullName evidence="5">ANTAR domain-containing protein</fullName>
    </recommendedName>
</protein>
<dbReference type="AlphaFoldDB" id="S3ZVX3"/>
<dbReference type="Gene3D" id="3.30.450.40">
    <property type="match status" value="1"/>
</dbReference>
<keyword evidence="1" id="KW-0808">Transferase</keyword>
<sequence>MRDRTSALRLAQVLVEAVDTVADDFDTDRHLHRVSQHCAELLDAPAAGVMYIDVGSTVRIAASSRGGELARDLLEAQHLGGPCLDAYGTGRPVPPVRLASADARTRWPAFTERARAQGVDATFAVPLRARERVLGVLNVFSAEWPASARPGGGPQEAEDDGVLALAQALADAAAVGLHNHRAYAGYRNLSRQLQAALTSRVRIEQAKGILAERWGTGLDVAFEALRRYARRERLVMDVVAGMVIKGALDDATLRAGAPPPPRQAP</sequence>
<dbReference type="InterPro" id="IPR012074">
    <property type="entry name" value="GAF_ANTAR"/>
</dbReference>
<dbReference type="PIRSF" id="PIRSF036625">
    <property type="entry name" value="GAF_ANTAR"/>
    <property type="match status" value="1"/>
</dbReference>
<dbReference type="SUPFAM" id="SSF55781">
    <property type="entry name" value="GAF domain-like"/>
    <property type="match status" value="1"/>
</dbReference>
<organism evidence="6 7">
    <name type="scientific">Streptomyces aurantiacus JA 4570</name>
    <dbReference type="NCBI Taxonomy" id="1286094"/>
    <lineage>
        <taxon>Bacteria</taxon>
        <taxon>Bacillati</taxon>
        <taxon>Actinomycetota</taxon>
        <taxon>Actinomycetes</taxon>
        <taxon>Kitasatosporales</taxon>
        <taxon>Streptomycetaceae</taxon>
        <taxon>Streptomyces</taxon>
        <taxon>Streptomyces aurantiacus group</taxon>
    </lineage>
</organism>
<comment type="caution">
    <text evidence="6">The sequence shown here is derived from an EMBL/GenBank/DDBJ whole genome shotgun (WGS) entry which is preliminary data.</text>
</comment>
<keyword evidence="4" id="KW-0804">Transcription</keyword>
<dbReference type="InterPro" id="IPR011006">
    <property type="entry name" value="CheY-like_superfamily"/>
</dbReference>
<dbReference type="SUPFAM" id="SSF52172">
    <property type="entry name" value="CheY-like"/>
    <property type="match status" value="1"/>
</dbReference>
<evidence type="ECO:0000259" key="5">
    <source>
        <dbReference type="PROSITE" id="PS50921"/>
    </source>
</evidence>